<dbReference type="GO" id="GO:0003677">
    <property type="term" value="F:DNA binding"/>
    <property type="evidence" value="ECO:0007669"/>
    <property type="project" value="InterPro"/>
</dbReference>
<dbReference type="Pfam" id="PF09409">
    <property type="entry name" value="PUB"/>
    <property type="match status" value="1"/>
</dbReference>
<evidence type="ECO:0000313" key="12">
    <source>
        <dbReference type="RefSeq" id="XP_039126858.1"/>
    </source>
</evidence>
<evidence type="ECO:0000256" key="3">
    <source>
        <dbReference type="ARBA" id="ARBA00022763"/>
    </source>
</evidence>
<keyword evidence="5" id="KW-0833">Ubl conjugation pathway</keyword>
<keyword evidence="11" id="KW-1185">Reference proteome</keyword>
<dbReference type="Gene3D" id="1.20.58.2190">
    <property type="match status" value="1"/>
</dbReference>
<sequence>MEEMKDKMKGLMKKVNNPFSSKFQGQGRVLGSAPSSSPSRNPPPPATLPSSRSVLKPLRPPADPVPDTDPKPSPSFGRPSAPATIDCPVCNLSFSSEADVAAHLDSCLSNSAVTACVSSFISGKPGKESVEIVLKLLRNVVREPENDKFRRIRMGNPKIKEAVGDVKGGVELLECVGFQIAEDGGEIWATMEVPDEERIRVVKDAVASLERLSLDESSSATIAPKEPKEFGSSVEQEKIDRQVRVFFCVSETAAEKIELPDSFYNLSADEIKREASLRKKKLEDSQLLIPKSYREKQALAARKKYTKTLIRIHFPDNVVLQAVFLPRETTAELYKFVSAALKEPGIEFELLHPTPPKRVVPHLAGQGEKLPTLEDVDLVPKAVIRFKPIENESMVFTGLSNALLQISEPLTD</sequence>
<protein>
    <submittedName>
        <fullName evidence="12">Plant UBX domain-containing protein 2</fullName>
    </submittedName>
</protein>
<keyword evidence="7" id="KW-0472">Membrane</keyword>
<dbReference type="InterPro" id="IPR018997">
    <property type="entry name" value="PUB_domain"/>
</dbReference>
<reference evidence="12" key="1">
    <citation type="submission" date="2025-08" db="UniProtKB">
        <authorList>
            <consortium name="RefSeq"/>
        </authorList>
    </citation>
    <scope>IDENTIFICATION</scope>
</reference>
<evidence type="ECO:0000313" key="11">
    <source>
        <dbReference type="Proteomes" id="UP001515500"/>
    </source>
</evidence>
<dbReference type="Gene3D" id="3.30.160.60">
    <property type="entry name" value="Classic Zinc Finger"/>
    <property type="match status" value="1"/>
</dbReference>
<evidence type="ECO:0000256" key="2">
    <source>
        <dbReference type="ARBA" id="ARBA00022723"/>
    </source>
</evidence>
<proteinExistence type="predicted"/>
<dbReference type="PROSITE" id="PS50033">
    <property type="entry name" value="UBX"/>
    <property type="match status" value="1"/>
</dbReference>
<dbReference type="RefSeq" id="XP_039126858.1">
    <property type="nucleotide sequence ID" value="XM_039270924.1"/>
</dbReference>
<evidence type="ECO:0000256" key="8">
    <source>
        <dbReference type="ARBA" id="ARBA00023204"/>
    </source>
</evidence>
<feature type="region of interest" description="Disordered" evidence="9">
    <location>
        <begin position="1"/>
        <end position="80"/>
    </location>
</feature>
<dbReference type="Proteomes" id="UP001515500">
    <property type="component" value="Chromosome 6"/>
</dbReference>
<dbReference type="CDD" id="cd16118">
    <property type="entry name" value="UBX2_UBXN9"/>
    <property type="match status" value="1"/>
</dbReference>
<dbReference type="Gene3D" id="3.10.20.90">
    <property type="entry name" value="Phosphatidylinositol 3-kinase Catalytic Subunit, Chain A, domain 1"/>
    <property type="match status" value="1"/>
</dbReference>
<dbReference type="AlphaFoldDB" id="A0AB40BKF6"/>
<feature type="domain" description="UBX" evidence="10">
    <location>
        <begin position="303"/>
        <end position="386"/>
    </location>
</feature>
<dbReference type="SMART" id="SM00734">
    <property type="entry name" value="ZnF_Rad18"/>
    <property type="match status" value="1"/>
</dbReference>
<dbReference type="InterPro" id="IPR029071">
    <property type="entry name" value="Ubiquitin-like_domsf"/>
</dbReference>
<keyword evidence="6" id="KW-0862">Zinc</keyword>
<keyword evidence="2" id="KW-0479">Metal-binding</keyword>
<dbReference type="SMART" id="SM00580">
    <property type="entry name" value="PUG"/>
    <property type="match status" value="1"/>
</dbReference>
<dbReference type="Pfam" id="PF00789">
    <property type="entry name" value="UBX"/>
    <property type="match status" value="1"/>
</dbReference>
<dbReference type="CDD" id="cd09212">
    <property type="entry name" value="PUB"/>
    <property type="match status" value="1"/>
</dbReference>
<organism evidence="11 12">
    <name type="scientific">Dioscorea cayennensis subsp. rotundata</name>
    <name type="common">White Guinea yam</name>
    <name type="synonym">Dioscorea rotundata</name>
    <dbReference type="NCBI Taxonomy" id="55577"/>
    <lineage>
        <taxon>Eukaryota</taxon>
        <taxon>Viridiplantae</taxon>
        <taxon>Streptophyta</taxon>
        <taxon>Embryophyta</taxon>
        <taxon>Tracheophyta</taxon>
        <taxon>Spermatophyta</taxon>
        <taxon>Magnoliopsida</taxon>
        <taxon>Liliopsida</taxon>
        <taxon>Dioscoreales</taxon>
        <taxon>Dioscoreaceae</taxon>
        <taxon>Dioscorea</taxon>
    </lineage>
</organism>
<evidence type="ECO:0000256" key="9">
    <source>
        <dbReference type="SAM" id="MobiDB-lite"/>
    </source>
</evidence>
<dbReference type="SUPFAM" id="SSF54236">
    <property type="entry name" value="Ubiquitin-like"/>
    <property type="match status" value="1"/>
</dbReference>
<dbReference type="FunFam" id="3.10.20.90:FF:000185">
    <property type="entry name" value="UBX domain-containing protein 6"/>
    <property type="match status" value="1"/>
</dbReference>
<comment type="subcellular location">
    <subcellularLocation>
        <location evidence="1">Membrane</location>
        <topology evidence="1">Peripheral membrane protein</topology>
    </subcellularLocation>
</comment>
<dbReference type="GO" id="GO:0006281">
    <property type="term" value="P:DNA repair"/>
    <property type="evidence" value="ECO:0007669"/>
    <property type="project" value="UniProtKB-KW"/>
</dbReference>
<evidence type="ECO:0000256" key="7">
    <source>
        <dbReference type="ARBA" id="ARBA00023136"/>
    </source>
</evidence>
<evidence type="ECO:0000259" key="10">
    <source>
        <dbReference type="PROSITE" id="PS50033"/>
    </source>
</evidence>
<dbReference type="InterPro" id="IPR001012">
    <property type="entry name" value="UBX_dom"/>
</dbReference>
<accession>A0AB40BKF6</accession>
<keyword evidence="3" id="KW-0227">DNA damage</keyword>
<dbReference type="GO" id="GO:0016020">
    <property type="term" value="C:membrane"/>
    <property type="evidence" value="ECO:0007669"/>
    <property type="project" value="UniProtKB-SubCell"/>
</dbReference>
<evidence type="ECO:0000256" key="4">
    <source>
        <dbReference type="ARBA" id="ARBA00022771"/>
    </source>
</evidence>
<dbReference type="PANTHER" id="PTHR47694">
    <property type="entry name" value="PLANT UBX DOMAIN-CONTAINING PROTEIN 2"/>
    <property type="match status" value="1"/>
</dbReference>
<dbReference type="GeneID" id="120262996"/>
<keyword evidence="8" id="KW-0234">DNA repair</keyword>
<gene>
    <name evidence="12" type="primary">LOC120262996</name>
</gene>
<keyword evidence="4" id="KW-0863">Zinc-finger</keyword>
<dbReference type="GO" id="GO:0008270">
    <property type="term" value="F:zinc ion binding"/>
    <property type="evidence" value="ECO:0007669"/>
    <property type="project" value="UniProtKB-KW"/>
</dbReference>
<name>A0AB40BKF6_DIOCR</name>
<dbReference type="SUPFAM" id="SSF143503">
    <property type="entry name" value="PUG domain-like"/>
    <property type="match status" value="1"/>
</dbReference>
<dbReference type="GO" id="GO:0050832">
    <property type="term" value="P:defense response to fungus"/>
    <property type="evidence" value="ECO:0007669"/>
    <property type="project" value="EnsemblPlants"/>
</dbReference>
<evidence type="ECO:0000256" key="6">
    <source>
        <dbReference type="ARBA" id="ARBA00022833"/>
    </source>
</evidence>
<dbReference type="PANTHER" id="PTHR47694:SF1">
    <property type="entry name" value="PLANT UBX DOMAIN-CONTAINING PROTEIN 2"/>
    <property type="match status" value="1"/>
</dbReference>
<evidence type="ECO:0000256" key="1">
    <source>
        <dbReference type="ARBA" id="ARBA00004170"/>
    </source>
</evidence>
<dbReference type="InterPro" id="IPR036339">
    <property type="entry name" value="PUB-like_dom_sf"/>
</dbReference>
<dbReference type="InterPro" id="IPR006642">
    <property type="entry name" value="Rad18_UBZ4"/>
</dbReference>
<evidence type="ECO:0000256" key="5">
    <source>
        <dbReference type="ARBA" id="ARBA00022786"/>
    </source>
</evidence>
<dbReference type="SMART" id="SM00166">
    <property type="entry name" value="UBX"/>
    <property type="match status" value="1"/>
</dbReference>